<dbReference type="Gene3D" id="3.10.50.90">
    <property type="match status" value="6"/>
</dbReference>
<dbReference type="EMBL" id="JYGS01000006">
    <property type="protein sequence ID" value="KJQ73663.1"/>
    <property type="molecule type" value="Genomic_DNA"/>
</dbReference>
<dbReference type="RefSeq" id="WP_045606856.1">
    <property type="nucleotide sequence ID" value="NZ_JYGS01000006.1"/>
</dbReference>
<feature type="compositionally biased region" description="Low complexity" evidence="1">
    <location>
        <begin position="444"/>
        <end position="455"/>
    </location>
</feature>
<comment type="caution">
    <text evidence="2">The sequence shown here is derived from an EMBL/GenBank/DDBJ whole genome shotgun (WGS) entry which is preliminary data.</text>
</comment>
<dbReference type="Pfam" id="PF04270">
    <property type="entry name" value="Strep_his_triad"/>
    <property type="match status" value="8"/>
</dbReference>
<evidence type="ECO:0000256" key="1">
    <source>
        <dbReference type="SAM" id="MobiDB-lite"/>
    </source>
</evidence>
<feature type="compositionally biased region" description="Basic and acidic residues" evidence="1">
    <location>
        <begin position="152"/>
        <end position="163"/>
    </location>
</feature>
<dbReference type="Proteomes" id="UP000033590">
    <property type="component" value="Unassembled WGS sequence"/>
</dbReference>
<dbReference type="InterPro" id="IPR037228">
    <property type="entry name" value="PhtA_dom_sf"/>
</dbReference>
<dbReference type="AlphaFoldDB" id="A0A0F2DRY3"/>
<dbReference type="InterPro" id="IPR023832">
    <property type="entry name" value="His_triad_protein"/>
</dbReference>
<evidence type="ECO:0000313" key="3">
    <source>
        <dbReference type="Proteomes" id="UP000033590"/>
    </source>
</evidence>
<organism evidence="2 3">
    <name type="scientific">Streptococcus mitis</name>
    <dbReference type="NCBI Taxonomy" id="28037"/>
    <lineage>
        <taxon>Bacteria</taxon>
        <taxon>Bacillati</taxon>
        <taxon>Bacillota</taxon>
        <taxon>Bacilli</taxon>
        <taxon>Lactobacillales</taxon>
        <taxon>Streptococcaceae</taxon>
        <taxon>Streptococcus</taxon>
        <taxon>Streptococcus mitis group</taxon>
    </lineage>
</organism>
<feature type="region of interest" description="Disordered" evidence="1">
    <location>
        <begin position="439"/>
        <end position="482"/>
    </location>
</feature>
<proteinExistence type="predicted"/>
<dbReference type="PATRIC" id="fig|28037.215.peg.1518"/>
<feature type="compositionally biased region" description="Basic and acidic residues" evidence="1">
    <location>
        <begin position="897"/>
        <end position="934"/>
    </location>
</feature>
<feature type="region of interest" description="Disordered" evidence="1">
    <location>
        <begin position="242"/>
        <end position="274"/>
    </location>
</feature>
<feature type="region of interest" description="Disordered" evidence="1">
    <location>
        <begin position="152"/>
        <end position="171"/>
    </location>
</feature>
<evidence type="ECO:0000313" key="2">
    <source>
        <dbReference type="EMBL" id="KJQ73663.1"/>
    </source>
</evidence>
<feature type="region of interest" description="Disordered" evidence="1">
    <location>
        <begin position="342"/>
        <end position="387"/>
    </location>
</feature>
<dbReference type="SUPFAM" id="SSF142887">
    <property type="entry name" value="PhtA domain-like"/>
    <property type="match status" value="5"/>
</dbReference>
<dbReference type="InterPro" id="IPR006270">
    <property type="entry name" value="Strep_his_triad_rpt"/>
</dbReference>
<feature type="region of interest" description="Disordered" evidence="1">
    <location>
        <begin position="883"/>
        <end position="972"/>
    </location>
</feature>
<accession>A0A0F2DRY3</accession>
<sequence length="1042" mass="114778">MKINKKYVAGSVAVLALSVCSYELGRYQAGQVKKDSNRVAYIDGDQAGQKAENLTPDEVSKREGINAEQIVIKITDQGYVTSHGDHYHYYNGKVPFDAIISEELLMKDPNYQLKDSDIVNEIKGGYVIKVDGKYYVYLKDAAHADNIRTKEEIKRQKQEHSSNHGDSSNDQAVVAARAQGRYTTDDGYIFNASDIIEDTGDAYIVPHGNHFHYIPKSDLSASELAAAQAFLSGKGGQLSTVEYRSSRGETRSSVRTSQSETPQNPATDSESQNEDLASLLQELYALPLSQRHVESDGLVFDPAQITKRTANGVAVPHGDHFHFIPYSQMSALEEKLARNLPIGGQPVQSHADNSKPSSPEKTSSTPSSTIKPNFNLNTPAPNRGTGGAYTTDDGYVFSPTDVIEDTGDAFVVPHGNHFHYIPKSDLSAGELAAAQAYWNGKQGSHSSTSSSKPSSDNAKPAQPSLTETPNLTVTPTYHQNQGEDIPTLLSELYAKPLSERHVESDGLVFDPAQIIKRTANGVAVPHGDHYHFIPYSQMSPLEEKLARMIAVKGQNGSVLPSVTPLKPAPTTKPLAPVENKPTEFDVNQVVRKVGDGYIIEDKGVSRYVLAKDLAKDKIDAIENLLSKKTQETHALVAKKENVAPRDQEFYDKAYNLLTEAHKALSENKGRTSDFQALNKLAERLNDESSNKGKLVDDLLSFLAPITHPERLGKPNAQIAYTDVEIKLAKLAGKYTTEDGYIFDIRDITSDEGDAYVTPHMTHSHWIKKESLSEAERVAAQAYAKEKGLIPPSTENQGSGNTEVKGVEAIYNKVEAAKKVPLDHIPYNLQHTVEVKNGSLIIPHYDHYHNIKFGWFDEGLYEAPKGYSLEDLFATVKYYVEHPEERPHSDNGWGNASDHVRKNKADKDSKSDEDKEDHHESDESIRPESNEKENHTGSTPSVDNLYKPSTDEDETEEVSKDTTDEAEVPQVETEKVEAKLKEVEALLSKVTNASLKDNVTESLSGLRNNLSLQTMDNNGIMAEAEKLLALLKGSESVTTKPEA</sequence>
<name>A0A0F2DRY3_STRMT</name>
<feature type="compositionally biased region" description="Polar residues" evidence="1">
    <location>
        <begin position="253"/>
        <end position="270"/>
    </location>
</feature>
<feature type="compositionally biased region" description="Polar residues" evidence="1">
    <location>
        <begin position="463"/>
        <end position="482"/>
    </location>
</feature>
<protein>
    <submittedName>
        <fullName evidence="2">Pneumococcal histidine triad protein D</fullName>
    </submittedName>
</protein>
<feature type="compositionally biased region" description="Low complexity" evidence="1">
    <location>
        <begin position="354"/>
        <end position="372"/>
    </location>
</feature>
<gene>
    <name evidence="2" type="primary">phtD</name>
    <name evidence="2" type="ORF">TZ93_01549</name>
</gene>
<reference evidence="2 3" key="1">
    <citation type="submission" date="2015-02" db="EMBL/GenBank/DDBJ databases">
        <title>Evolution of amylase-binding proteins of oral streptococcal species.</title>
        <authorList>
            <person name="Haase E.M."/>
        </authorList>
    </citation>
    <scope>NUCLEOTIDE SEQUENCE [LARGE SCALE GENOMIC DNA]</scope>
    <source>
        <strain evidence="2 3">SK145</strain>
    </source>
</reference>
<dbReference type="NCBIfam" id="TIGR01363">
    <property type="entry name" value="strep_his_triad"/>
    <property type="match status" value="3"/>
</dbReference>